<evidence type="ECO:0000256" key="1">
    <source>
        <dbReference type="SAM" id="MobiDB-lite"/>
    </source>
</evidence>
<proteinExistence type="predicted"/>
<name>A0A378YRC3_9NOCA</name>
<dbReference type="Proteomes" id="UP000255467">
    <property type="component" value="Unassembled WGS sequence"/>
</dbReference>
<dbReference type="EMBL" id="UGRY01000002">
    <property type="protein sequence ID" value="SUA79293.1"/>
    <property type="molecule type" value="Genomic_DNA"/>
</dbReference>
<evidence type="ECO:0000313" key="3">
    <source>
        <dbReference type="Proteomes" id="UP000255467"/>
    </source>
</evidence>
<organism evidence="2 3">
    <name type="scientific">Nocardia otitidiscaviarum</name>
    <dbReference type="NCBI Taxonomy" id="1823"/>
    <lineage>
        <taxon>Bacteria</taxon>
        <taxon>Bacillati</taxon>
        <taxon>Actinomycetota</taxon>
        <taxon>Actinomycetes</taxon>
        <taxon>Mycobacteriales</taxon>
        <taxon>Nocardiaceae</taxon>
        <taxon>Nocardia</taxon>
    </lineage>
</organism>
<evidence type="ECO:0000313" key="2">
    <source>
        <dbReference type="EMBL" id="SUA79293.1"/>
    </source>
</evidence>
<gene>
    <name evidence="2" type="ORF">NCTC1934_03717</name>
</gene>
<keyword evidence="3" id="KW-1185">Reference proteome</keyword>
<dbReference type="AlphaFoldDB" id="A0A378YRC3"/>
<reference evidence="2 3" key="1">
    <citation type="submission" date="2018-06" db="EMBL/GenBank/DDBJ databases">
        <authorList>
            <consortium name="Pathogen Informatics"/>
            <person name="Doyle S."/>
        </authorList>
    </citation>
    <scope>NUCLEOTIDE SEQUENCE [LARGE SCALE GENOMIC DNA]</scope>
    <source>
        <strain evidence="2 3">NCTC1934</strain>
    </source>
</reference>
<feature type="region of interest" description="Disordered" evidence="1">
    <location>
        <begin position="1"/>
        <end position="21"/>
    </location>
</feature>
<accession>A0A378YRC3</accession>
<sequence>MSGLGPEVFSSTKDWPSKRVSPDELARRLAFVSTDDLVEFIVDARNSWHQRRNCVRALAGRTLTRCLRGCEVWIRNPFDMWRLASRF</sequence>
<protein>
    <submittedName>
        <fullName evidence="2">Uncharacterized protein</fullName>
    </submittedName>
</protein>